<dbReference type="AlphaFoldDB" id="A0A2V1EE58"/>
<dbReference type="PANTHER" id="PTHR35784">
    <property type="entry name" value="MEDIATOR OF RNA POLYMERASE II TRANSCRIPTION SUBUNIT 5"/>
    <property type="match status" value="1"/>
</dbReference>
<evidence type="ECO:0000256" key="1">
    <source>
        <dbReference type="ARBA" id="ARBA00004123"/>
    </source>
</evidence>
<comment type="subcellular location">
    <subcellularLocation>
        <location evidence="1 9">Nucleus</location>
    </subcellularLocation>
</comment>
<dbReference type="PANTHER" id="PTHR35784:SF1">
    <property type="entry name" value="MEDIATOR OF RNA POLYMERASE II TRANSCRIPTION SUBUNIT 5"/>
    <property type="match status" value="1"/>
</dbReference>
<dbReference type="Proteomes" id="UP000244855">
    <property type="component" value="Unassembled WGS sequence"/>
</dbReference>
<protein>
    <recommendedName>
        <fullName evidence="3 9">Mediator of RNA polymerase II transcription subunit 5</fullName>
    </recommendedName>
    <alternativeName>
        <fullName evidence="8 9">Mediator complex subunit 5</fullName>
    </alternativeName>
</protein>
<dbReference type="InterPro" id="IPR014801">
    <property type="entry name" value="Mediator_Med5_fun"/>
</dbReference>
<organism evidence="10 11">
    <name type="scientific">Periconia macrospinosa</name>
    <dbReference type="NCBI Taxonomy" id="97972"/>
    <lineage>
        <taxon>Eukaryota</taxon>
        <taxon>Fungi</taxon>
        <taxon>Dikarya</taxon>
        <taxon>Ascomycota</taxon>
        <taxon>Pezizomycotina</taxon>
        <taxon>Dothideomycetes</taxon>
        <taxon>Pleosporomycetidae</taxon>
        <taxon>Pleosporales</taxon>
        <taxon>Massarineae</taxon>
        <taxon>Periconiaceae</taxon>
        <taxon>Periconia</taxon>
    </lineage>
</organism>
<evidence type="ECO:0000256" key="8">
    <source>
        <dbReference type="ARBA" id="ARBA00031256"/>
    </source>
</evidence>
<evidence type="ECO:0000256" key="5">
    <source>
        <dbReference type="ARBA" id="ARBA00023159"/>
    </source>
</evidence>
<evidence type="ECO:0000256" key="3">
    <source>
        <dbReference type="ARBA" id="ARBA00020628"/>
    </source>
</evidence>
<evidence type="ECO:0000256" key="2">
    <source>
        <dbReference type="ARBA" id="ARBA00008782"/>
    </source>
</evidence>
<name>A0A2V1EE58_9PLEO</name>
<evidence type="ECO:0000256" key="6">
    <source>
        <dbReference type="ARBA" id="ARBA00023163"/>
    </source>
</evidence>
<dbReference type="STRING" id="97972.A0A2V1EE58"/>
<keyword evidence="5 9" id="KW-0010">Activator</keyword>
<keyword evidence="11" id="KW-1185">Reference proteome</keyword>
<evidence type="ECO:0000256" key="7">
    <source>
        <dbReference type="ARBA" id="ARBA00023242"/>
    </source>
</evidence>
<accession>A0A2V1EE58</accession>
<evidence type="ECO:0000313" key="10">
    <source>
        <dbReference type="EMBL" id="PVI07964.1"/>
    </source>
</evidence>
<dbReference type="Pfam" id="PF08689">
    <property type="entry name" value="Med5"/>
    <property type="match status" value="1"/>
</dbReference>
<evidence type="ECO:0000256" key="9">
    <source>
        <dbReference type="RuleBase" id="RU364142"/>
    </source>
</evidence>
<dbReference type="EMBL" id="KZ805302">
    <property type="protein sequence ID" value="PVI07964.1"/>
    <property type="molecule type" value="Genomic_DNA"/>
</dbReference>
<comment type="function">
    <text evidence="9">Component of the Mediator complex, a coactivator involved in the regulated transcription of nearly all RNA polymerase II-dependent genes. Mediator functions as a bridge to convey information from gene-specific regulatory proteins to the basal RNA polymerase II transcription machinery. Mediator is recruited to promoters by direct interactions with regulatory proteins and serves as a scaffold for the assembly of a functional preinitiation complex with RNA polymerase II and the general transcription factors.</text>
</comment>
<proteinExistence type="inferred from homology"/>
<keyword evidence="7 9" id="KW-0539">Nucleus</keyword>
<evidence type="ECO:0000313" key="11">
    <source>
        <dbReference type="Proteomes" id="UP000244855"/>
    </source>
</evidence>
<dbReference type="GO" id="GO:0006357">
    <property type="term" value="P:regulation of transcription by RNA polymerase II"/>
    <property type="evidence" value="ECO:0007669"/>
    <property type="project" value="InterPro"/>
</dbReference>
<dbReference type="GO" id="GO:0003712">
    <property type="term" value="F:transcription coregulator activity"/>
    <property type="evidence" value="ECO:0007669"/>
    <property type="project" value="InterPro"/>
</dbReference>
<gene>
    <name evidence="9" type="primary">MED5</name>
    <name evidence="10" type="ORF">DM02DRAFT_696725</name>
</gene>
<evidence type="ECO:0000256" key="4">
    <source>
        <dbReference type="ARBA" id="ARBA00023015"/>
    </source>
</evidence>
<dbReference type="GO" id="GO:0016592">
    <property type="term" value="C:mediator complex"/>
    <property type="evidence" value="ECO:0007669"/>
    <property type="project" value="InterPro"/>
</dbReference>
<sequence length="1046" mass="115107">MDSLVREWTHFLDRCIELRVRADLFDAAAVQLHITSPLPGRKIAALLLKPRTPAAVSFDPRVVVYAERLLALKKIDASDLLSSAFQYSKDRPARQGEEHDSKDPSPWQNPPELEEILFHRLHKAFSGERVERPTTNTEGFRTLCVVTAWMSAMVTSHTSDSMIQALAGIQQHPQQQSINVREALGMLVVGLIENAKVLQLLNKVELKEVRKQFAQALSTFIPFLSQTSIQIANRLEIYQKEHDFHDKSVPSANEDGSENAVAALQLEAVIEIPMINTRAGLYIFLHSLLVARPLTDDILITSYINSRYKMDAQTMATDLVTAAFDILANAMYRNEPSQTMDSLKSFLVNKIPLLLSQYASPMYAMNPELCITQALSHVDPNAFPAFSQGFDIMGSNNALSDVRQDFLNACALHGLIQTSTVERLLGETPMQGPPETKYVKQNLIAQCKENFERVYAYIEELENLDGNAGAIVGAVTEFISHLCETQMTMHLKNICNLLSKKSQALDTMLQFTSPVSILKPLCIFLDEWRYDGDQGEYQPVYDEFGAILILVMAFVHRYNLTHYDLGIEHNSFVAQLLESGYHSVPPNDLTEDQGKHLGSWLRDLYDSDKEGLSNEVFASCRPQDFYLIVPTLFSQTVMACSADVLSLESVKGGLEYLHETFLLPALVGGLTWMASHALLSGHQDLDVLMQMFGKLIRSTPTSGDAQAMHSTILCVVSPQLKKCFRTLKRRHPNRNDIEPLLQAIKGVKGNLHYERSVYSSIAELEQWTNASNSTLISSLRQTVQQLSQWASSSALQPNPPSYTHRQIYTCIELVGASKTLRAIVDEIKAQTEAGNGAAALDIGVSIICAPMVDNSTMPVIWPGSSIPASPSPRTRINLREALQVEFDDAPSIVSADPLAAETIVRLHRRVEGLFADLAQAAGIPTGNAMLSTVNLADVPSQDLPADLDKAMNDAAAGVLATGNGDLSSMEGIDMELNKQGLNRTMDDLDLTAAGVDLSSIGVGTGGMSADIQMGDLPDLNLDDMGDMGDMGMGADGDDWGLDFTDM</sequence>
<reference evidence="10 11" key="1">
    <citation type="journal article" date="2018" name="Sci. Rep.">
        <title>Comparative genomics provides insights into the lifestyle and reveals functional heterogeneity of dark septate endophytic fungi.</title>
        <authorList>
            <person name="Knapp D.G."/>
            <person name="Nemeth J.B."/>
            <person name="Barry K."/>
            <person name="Hainaut M."/>
            <person name="Henrissat B."/>
            <person name="Johnson J."/>
            <person name="Kuo A."/>
            <person name="Lim J.H.P."/>
            <person name="Lipzen A."/>
            <person name="Nolan M."/>
            <person name="Ohm R.A."/>
            <person name="Tamas L."/>
            <person name="Grigoriev I.V."/>
            <person name="Spatafora J.W."/>
            <person name="Nagy L.G."/>
            <person name="Kovacs G.M."/>
        </authorList>
    </citation>
    <scope>NUCLEOTIDE SEQUENCE [LARGE SCALE GENOMIC DNA]</scope>
    <source>
        <strain evidence="10 11">DSE2036</strain>
    </source>
</reference>
<keyword evidence="6 9" id="KW-0804">Transcription</keyword>
<comment type="similarity">
    <text evidence="2 9">Belongs to the Mediator complex subunit 5 family.</text>
</comment>
<keyword evidence="4 9" id="KW-0805">Transcription regulation</keyword>
<dbReference type="OrthoDB" id="5322661at2759"/>
<comment type="subunit">
    <text evidence="9">Component of the Mediator complex.</text>
</comment>